<dbReference type="Gene3D" id="3.40.50.300">
    <property type="entry name" value="P-loop containing nucleotide triphosphate hydrolases"/>
    <property type="match status" value="1"/>
</dbReference>
<dbReference type="HOGENOM" id="CLU_094947_0_0_9"/>
<dbReference type="Proteomes" id="UP000006556">
    <property type="component" value="Chromosome"/>
</dbReference>
<dbReference type="InterPro" id="IPR002611">
    <property type="entry name" value="IstB_ATP-bd"/>
</dbReference>
<reference evidence="3" key="1">
    <citation type="journal article" date="2008" name="Genome Res.">
        <title>The genome of Pelotomaculum thermopropionicum reveals niche-associated evolution in anaerobic microbiota.</title>
        <authorList>
            <person name="Kosaka T."/>
            <person name="Kato S."/>
            <person name="Shimoyama T."/>
            <person name="Ishii S."/>
            <person name="Abe T."/>
            <person name="Watanabe K."/>
        </authorList>
    </citation>
    <scope>NUCLEOTIDE SEQUENCE [LARGE SCALE GENOMIC DNA]</scope>
    <source>
        <strain evidence="3">DSM 13744 / JCM 10971 / SI</strain>
    </source>
</reference>
<organism evidence="2 3">
    <name type="scientific">Pelotomaculum thermopropionicum (strain DSM 13744 / JCM 10971 / SI)</name>
    <dbReference type="NCBI Taxonomy" id="370438"/>
    <lineage>
        <taxon>Bacteria</taxon>
        <taxon>Bacillati</taxon>
        <taxon>Bacillota</taxon>
        <taxon>Clostridia</taxon>
        <taxon>Eubacteriales</taxon>
        <taxon>Desulfotomaculaceae</taxon>
        <taxon>Pelotomaculum</taxon>
    </lineage>
</organism>
<sequence length="256" mass="28169">MEVLKDKCLLAHKCKKAGNPEHCNILCFPFKKIQGQTGTGGLWGLADVPKTIAHVRADRLPFAKENPAAYKVITGYCSDVTTYVDAGKGLYLYSIPNKDNPKGTGTGKTTAAVAIVNEYLVARVIQHVKKERPIEVVPALFVSVPKFQNVFNKQFRGPKDLQEEASLQYYTLKDNMIAAELLVLDDIGVRESTQAFNGEFYEVIDERATGEKATIFTSNESLGVIAAIYDDRTASRIEGSTLPVAFVGKDHRRGVL</sequence>
<evidence type="ECO:0000259" key="1">
    <source>
        <dbReference type="Pfam" id="PF01695"/>
    </source>
</evidence>
<evidence type="ECO:0000313" key="2">
    <source>
        <dbReference type="EMBL" id="BAF60347.1"/>
    </source>
</evidence>
<keyword evidence="3" id="KW-1185">Reference proteome</keyword>
<dbReference type="Pfam" id="PF01695">
    <property type="entry name" value="IstB_IS21"/>
    <property type="match status" value="1"/>
</dbReference>
<evidence type="ECO:0000313" key="3">
    <source>
        <dbReference type="Proteomes" id="UP000006556"/>
    </source>
</evidence>
<dbReference type="GO" id="GO:0005524">
    <property type="term" value="F:ATP binding"/>
    <property type="evidence" value="ECO:0007669"/>
    <property type="project" value="InterPro"/>
</dbReference>
<dbReference type="KEGG" id="pth:PTH_2166"/>
<dbReference type="SUPFAM" id="SSF52540">
    <property type="entry name" value="P-loop containing nucleoside triphosphate hydrolases"/>
    <property type="match status" value="1"/>
</dbReference>
<feature type="domain" description="IstB-like ATP-binding" evidence="1">
    <location>
        <begin position="171"/>
        <end position="233"/>
    </location>
</feature>
<dbReference type="GO" id="GO:0006260">
    <property type="term" value="P:DNA replication"/>
    <property type="evidence" value="ECO:0007669"/>
    <property type="project" value="TreeGrafter"/>
</dbReference>
<dbReference type="InterPro" id="IPR027417">
    <property type="entry name" value="P-loop_NTPase"/>
</dbReference>
<dbReference type="AlphaFoldDB" id="A5D083"/>
<accession>A5D083</accession>
<gene>
    <name evidence="2" type="primary">DnaC</name>
    <name evidence="2" type="ordered locus">PTH_2166</name>
</gene>
<dbReference type="eggNOG" id="COG1484">
    <property type="taxonomic scope" value="Bacteria"/>
</dbReference>
<name>A5D083_PELTS</name>
<proteinExistence type="predicted"/>
<protein>
    <submittedName>
        <fullName evidence="2">DNA replication protein</fullName>
    </submittedName>
</protein>
<dbReference type="EMBL" id="AP009389">
    <property type="protein sequence ID" value="BAF60347.1"/>
    <property type="molecule type" value="Genomic_DNA"/>
</dbReference>
<dbReference type="STRING" id="370438.PTH_2166"/>
<dbReference type="PANTHER" id="PTHR30050:SF4">
    <property type="entry name" value="ATP-BINDING PROTEIN RV3427C IN INSERTION SEQUENCE-RELATED"/>
    <property type="match status" value="1"/>
</dbReference>
<dbReference type="PANTHER" id="PTHR30050">
    <property type="entry name" value="CHROMOSOMAL REPLICATION INITIATOR PROTEIN DNAA"/>
    <property type="match status" value="1"/>
</dbReference>